<evidence type="ECO:0000313" key="4">
    <source>
        <dbReference type="EMBL" id="OAM89357.1"/>
    </source>
</evidence>
<proteinExistence type="predicted"/>
<protein>
    <submittedName>
        <fullName evidence="4">DNA methyltransferase</fullName>
    </submittedName>
</protein>
<dbReference type="Gene3D" id="3.40.50.150">
    <property type="entry name" value="Vaccinia Virus protein VP39"/>
    <property type="match status" value="2"/>
</dbReference>
<dbReference type="GO" id="GO:0009007">
    <property type="term" value="F:site-specific DNA-methyltransferase (adenine-specific) activity"/>
    <property type="evidence" value="ECO:0007669"/>
    <property type="project" value="UniProtKB-EC"/>
</dbReference>
<dbReference type="GO" id="GO:1904047">
    <property type="term" value="F:S-adenosyl-L-methionine binding"/>
    <property type="evidence" value="ECO:0007669"/>
    <property type="project" value="TreeGrafter"/>
</dbReference>
<dbReference type="EMBL" id="LRRQ01000099">
    <property type="protein sequence ID" value="OAM89357.1"/>
    <property type="molecule type" value="Genomic_DNA"/>
</dbReference>
<dbReference type="Pfam" id="PF02086">
    <property type="entry name" value="MethyltransfD12"/>
    <property type="match status" value="1"/>
</dbReference>
<dbReference type="STRING" id="1184151.AW736_13985"/>
<comment type="caution">
    <text evidence="4">The sequence shown here is derived from an EMBL/GenBank/DDBJ whole genome shotgun (WGS) entry which is preliminary data.</text>
</comment>
<dbReference type="InterPro" id="IPR029063">
    <property type="entry name" value="SAM-dependent_MTases_sf"/>
</dbReference>
<dbReference type="PANTHER" id="PTHR30481:SF4">
    <property type="entry name" value="SITE-SPECIFIC DNA-METHYLTRANSFERASE (ADENINE-SPECIFIC)"/>
    <property type="match status" value="1"/>
</dbReference>
<organism evidence="4 5">
    <name type="scientific">Termitidicoccus mucosus</name>
    <dbReference type="NCBI Taxonomy" id="1184151"/>
    <lineage>
        <taxon>Bacteria</taxon>
        <taxon>Pseudomonadati</taxon>
        <taxon>Verrucomicrobiota</taxon>
        <taxon>Opitutia</taxon>
        <taxon>Opitutales</taxon>
        <taxon>Opitutaceae</taxon>
        <taxon>Termitidicoccus</taxon>
    </lineage>
</organism>
<gene>
    <name evidence="4" type="ORF">AW736_13985</name>
</gene>
<dbReference type="GO" id="GO:0006298">
    <property type="term" value="P:mismatch repair"/>
    <property type="evidence" value="ECO:0007669"/>
    <property type="project" value="TreeGrafter"/>
</dbReference>
<keyword evidence="5" id="KW-1185">Reference proteome</keyword>
<dbReference type="RefSeq" id="WP_068770806.1">
    <property type="nucleotide sequence ID" value="NZ_CP109796.1"/>
</dbReference>
<dbReference type="GO" id="GO:0043565">
    <property type="term" value="F:sequence-specific DNA binding"/>
    <property type="evidence" value="ECO:0007669"/>
    <property type="project" value="TreeGrafter"/>
</dbReference>
<sequence>MNTQPDTQTLAPAKPVIGWAGGKTRLLKYLLPLIPTHTAYCEVFGGGLALFCAKQPSPVEIINDINGDLVSFYRCCKYHLDPVLDELDLVLNSRQDFEDYCQQPGLTEIQRAARWFIRNRLSFGGQGTSFAISRKQPLTSRAQRLVAIRTLSHRLDRTTIEHRNWVKIFELYDAPETFFFVDPPYLDSGGENYDGWSVADLTAFCERLGGLKGKWLFTFQDCEEVRSLMPGFRIKSIDRAKGIANKGGPAKRYKEVIITPR</sequence>
<evidence type="ECO:0000256" key="3">
    <source>
        <dbReference type="ARBA" id="ARBA00022691"/>
    </source>
</evidence>
<dbReference type="Proteomes" id="UP000078486">
    <property type="component" value="Unassembled WGS sequence"/>
</dbReference>
<evidence type="ECO:0000313" key="5">
    <source>
        <dbReference type="Proteomes" id="UP000078486"/>
    </source>
</evidence>
<dbReference type="InterPro" id="IPR012327">
    <property type="entry name" value="MeTrfase_D12"/>
</dbReference>
<dbReference type="SUPFAM" id="SSF53335">
    <property type="entry name" value="S-adenosyl-L-methionine-dependent methyltransferases"/>
    <property type="match status" value="1"/>
</dbReference>
<keyword evidence="3" id="KW-0949">S-adenosyl-L-methionine</keyword>
<dbReference type="GO" id="GO:0009307">
    <property type="term" value="P:DNA restriction-modification system"/>
    <property type="evidence" value="ECO:0007669"/>
    <property type="project" value="InterPro"/>
</dbReference>
<dbReference type="PANTHER" id="PTHR30481">
    <property type="entry name" value="DNA ADENINE METHYLASE"/>
    <property type="match status" value="1"/>
</dbReference>
<dbReference type="AlphaFoldDB" id="A0A178IJ92"/>
<evidence type="ECO:0000256" key="2">
    <source>
        <dbReference type="ARBA" id="ARBA00022679"/>
    </source>
</evidence>
<evidence type="ECO:0000256" key="1">
    <source>
        <dbReference type="ARBA" id="ARBA00022603"/>
    </source>
</evidence>
<accession>A0A178IJ92</accession>
<keyword evidence="1 4" id="KW-0489">Methyltransferase</keyword>
<dbReference type="OrthoDB" id="9805629at2"/>
<keyword evidence="2 4" id="KW-0808">Transferase</keyword>
<name>A0A178IJ92_9BACT</name>
<dbReference type="PRINTS" id="PR00505">
    <property type="entry name" value="D12N6MTFRASE"/>
</dbReference>
<reference evidence="4 5" key="1">
    <citation type="submission" date="2016-01" db="EMBL/GenBank/DDBJ databases">
        <title>High potential of lignocellulose degradation of a new Verrucomicrobia species.</title>
        <authorList>
            <person name="Wang Y."/>
            <person name="Shi Y."/>
            <person name="Qiu Z."/>
            <person name="Liu S."/>
            <person name="Yang H."/>
        </authorList>
    </citation>
    <scope>NUCLEOTIDE SEQUENCE [LARGE SCALE GENOMIC DNA]</scope>
    <source>
        <strain evidence="4 5">TSB47</strain>
    </source>
</reference>
<dbReference type="GO" id="GO:0032259">
    <property type="term" value="P:methylation"/>
    <property type="evidence" value="ECO:0007669"/>
    <property type="project" value="UniProtKB-KW"/>
</dbReference>